<gene>
    <name evidence="1" type="ORF">QNI22_17530</name>
</gene>
<organism evidence="1 2">
    <name type="scientific">Xanthocytophaga agilis</name>
    <dbReference type="NCBI Taxonomy" id="3048010"/>
    <lineage>
        <taxon>Bacteria</taxon>
        <taxon>Pseudomonadati</taxon>
        <taxon>Bacteroidota</taxon>
        <taxon>Cytophagia</taxon>
        <taxon>Cytophagales</taxon>
        <taxon>Rhodocytophagaceae</taxon>
        <taxon>Xanthocytophaga</taxon>
    </lineage>
</organism>
<sequence length="171" mass="19177">MITFSAVLQKFASKGEKTGWTYIELPVEVTESLKPGIRQAFRVKGKLDNFPIKSVSLIPMGEGTFIMAINASMRKGIQKEKGAIVQMSLEVDDDPLPESADLLACLEDEPNALDFFNQLTRGHQNYFYNWIESAKTPQTKADRIAKSIRGLAMGMGYGEMIRYFKNQNSQS</sequence>
<dbReference type="EMBL" id="JASJOU010000005">
    <property type="protein sequence ID" value="MDJ1502473.1"/>
    <property type="molecule type" value="Genomic_DNA"/>
</dbReference>
<comment type="caution">
    <text evidence="1">The sequence shown here is derived from an EMBL/GenBank/DDBJ whole genome shotgun (WGS) entry which is preliminary data.</text>
</comment>
<dbReference type="Gene3D" id="2.40.30.100">
    <property type="entry name" value="AF2212/PG0164-like"/>
    <property type="match status" value="1"/>
</dbReference>
<dbReference type="Pfam" id="PF08922">
    <property type="entry name" value="DUF1905"/>
    <property type="match status" value="1"/>
</dbReference>
<dbReference type="Proteomes" id="UP001232063">
    <property type="component" value="Unassembled WGS sequence"/>
</dbReference>
<protein>
    <submittedName>
        <fullName evidence="1">YdeI/OmpD-associated family protein</fullName>
    </submittedName>
</protein>
<reference evidence="1" key="1">
    <citation type="submission" date="2023-05" db="EMBL/GenBank/DDBJ databases">
        <authorList>
            <person name="Zhang X."/>
        </authorList>
    </citation>
    <scope>NUCLEOTIDE SEQUENCE</scope>
    <source>
        <strain evidence="1">BD1B2-1</strain>
    </source>
</reference>
<dbReference type="Pfam" id="PF13376">
    <property type="entry name" value="OmdA"/>
    <property type="match status" value="1"/>
</dbReference>
<dbReference type="RefSeq" id="WP_314512544.1">
    <property type="nucleotide sequence ID" value="NZ_JASJOU010000005.1"/>
</dbReference>
<evidence type="ECO:0000313" key="1">
    <source>
        <dbReference type="EMBL" id="MDJ1502473.1"/>
    </source>
</evidence>
<evidence type="ECO:0000313" key="2">
    <source>
        <dbReference type="Proteomes" id="UP001232063"/>
    </source>
</evidence>
<dbReference type="SUPFAM" id="SSF141694">
    <property type="entry name" value="AF2212/PG0164-like"/>
    <property type="match status" value="1"/>
</dbReference>
<dbReference type="AlphaFoldDB" id="A0AAE3UHB1"/>
<accession>A0AAE3UHB1</accession>
<keyword evidence="2" id="KW-1185">Reference proteome</keyword>
<dbReference type="InterPro" id="IPR037079">
    <property type="entry name" value="AF2212/PG0164-like_sf"/>
</dbReference>
<dbReference type="InterPro" id="IPR015018">
    <property type="entry name" value="DUF1905"/>
</dbReference>
<name>A0AAE3UHB1_9BACT</name>
<proteinExistence type="predicted"/>